<dbReference type="Pfam" id="PF16126">
    <property type="entry name" value="DUF4838"/>
    <property type="match status" value="1"/>
</dbReference>
<dbReference type="PROSITE" id="PS50022">
    <property type="entry name" value="FA58C_3"/>
    <property type="match status" value="1"/>
</dbReference>
<comment type="caution">
    <text evidence="3">The sequence shown here is derived from an EMBL/GenBank/DDBJ whole genome shotgun (WGS) entry which is preliminary data.</text>
</comment>
<dbReference type="RefSeq" id="WP_126162172.1">
    <property type="nucleotide sequence ID" value="NZ_RQPJ01000005.1"/>
</dbReference>
<dbReference type="GO" id="GO:0005975">
    <property type="term" value="P:carbohydrate metabolic process"/>
    <property type="evidence" value="ECO:0007669"/>
    <property type="project" value="UniProtKB-ARBA"/>
</dbReference>
<reference evidence="3 4" key="1">
    <citation type="submission" date="2018-11" db="EMBL/GenBank/DDBJ databases">
        <title>Arenibacter aquaticus sp.nov., a marine bacterium isolated from surface seawater in the South China Sea.</title>
        <authorList>
            <person name="Guo J."/>
            <person name="Sun J."/>
        </authorList>
    </citation>
    <scope>NUCLEOTIDE SEQUENCE [LARGE SCALE GENOMIC DNA]</scope>
    <source>
        <strain evidence="3 4">GUO666</strain>
    </source>
</reference>
<dbReference type="InterPro" id="IPR000421">
    <property type="entry name" value="FA58C"/>
</dbReference>
<organism evidence="3 4">
    <name type="scientific">Arenibacter aquaticus</name>
    <dbReference type="NCBI Taxonomy" id="2489054"/>
    <lineage>
        <taxon>Bacteria</taxon>
        <taxon>Pseudomonadati</taxon>
        <taxon>Bacteroidota</taxon>
        <taxon>Flavobacteriia</taxon>
        <taxon>Flavobacteriales</taxon>
        <taxon>Flavobacteriaceae</taxon>
        <taxon>Arenibacter</taxon>
    </lineage>
</organism>
<protein>
    <submittedName>
        <fullName evidence="3">DUF4838 domain-containing protein</fullName>
    </submittedName>
</protein>
<keyword evidence="4" id="KW-1185">Reference proteome</keyword>
<evidence type="ECO:0000259" key="2">
    <source>
        <dbReference type="PROSITE" id="PS50022"/>
    </source>
</evidence>
<dbReference type="Gene3D" id="3.30.379.10">
    <property type="entry name" value="Chitobiase/beta-hexosaminidase domain 2-like"/>
    <property type="match status" value="1"/>
</dbReference>
<dbReference type="PROSITE" id="PS51257">
    <property type="entry name" value="PROKAR_LIPOPROTEIN"/>
    <property type="match status" value="1"/>
</dbReference>
<feature type="domain" description="F5/8 type C" evidence="2">
    <location>
        <begin position="581"/>
        <end position="741"/>
    </location>
</feature>
<evidence type="ECO:0000256" key="1">
    <source>
        <dbReference type="ARBA" id="ARBA00022801"/>
    </source>
</evidence>
<dbReference type="GO" id="GO:0016787">
    <property type="term" value="F:hydrolase activity"/>
    <property type="evidence" value="ECO:0007669"/>
    <property type="project" value="UniProtKB-KW"/>
</dbReference>
<dbReference type="PANTHER" id="PTHR47406:SF2">
    <property type="entry name" value="ALPHA GLUCURONIDASE N-TERMINAL DOMAIN-CONTAINING PROTEIN"/>
    <property type="match status" value="1"/>
</dbReference>
<dbReference type="Proteomes" id="UP000267585">
    <property type="component" value="Unassembled WGS sequence"/>
</dbReference>
<dbReference type="InterPro" id="IPR032287">
    <property type="entry name" value="DUF4838"/>
</dbReference>
<dbReference type="OrthoDB" id="1099022at2"/>
<accession>A0A430K2A5</accession>
<dbReference type="InterPro" id="IPR029018">
    <property type="entry name" value="Hex-like_dom2"/>
</dbReference>
<proteinExistence type="predicted"/>
<keyword evidence="1" id="KW-0378">Hydrolase</keyword>
<evidence type="ECO:0000313" key="4">
    <source>
        <dbReference type="Proteomes" id="UP000267585"/>
    </source>
</evidence>
<dbReference type="Pfam" id="PF00754">
    <property type="entry name" value="F5_F8_type_C"/>
    <property type="match status" value="1"/>
</dbReference>
<dbReference type="SUPFAM" id="SSF49785">
    <property type="entry name" value="Galactose-binding domain-like"/>
    <property type="match status" value="1"/>
</dbReference>
<sequence>MKFILYHYRILLLVAWCLLSVSCNNGIELVDGGKSDYRIVLGEGASEHQYKTAEELQYYLYDIGGERINIVEGEPQKEGENSIFLTGESGKDLGEHEIHIKTLNKDLYISGGSDKALRNAVYEFLGRFLGCRWYAPGVEKIPTVKTVRLPTIDYRYTPDITTRTVHSQLYYDNHDFADKQKVTYESFPDYVPQARVHTFHRFMPEDKFYKTNPEYYALRGDKRLPTQLCLTNPEVLAIVKDSVASLFARHPGKNVLSVSQDDNQQHCQCENCSAVDTEEGSPSGTMIRFVNEIAKDFPEKTISTLAYQYTRRPCKTKPLDNVLITLCSIECDRSAPIAEKCTEFADDLRGWGELTDNIRIWDYTTQFTNFLAPFPNLNTLRPNIHLFRDNNAQWVFEQHSNHPSELFELRSYITAQLLWNPDRELEELIADFTDGYYGEAGVYIKKYIDKIHTKIAEDKDFFLFLYGDPSEAFTSYLSPGLLLEYSELFNKAEEEVVGKPELLARVKMARLGVDYAVLEASRKNLTDTFKLLNESETGKTIINPMVTTLLDNFRETSSTNNVVLMNEMGFTVTEYLANYMSALEVAAMPNKALGKKVISITHPKKYAREDPMVLTDGALGGSSFYANWLGYEGNDMEVVVDLGEPMDISTISTAFLQVTNHVVFFPTSVSFSGSMDGEEYYSLGEIQNSSPLTKESKVNDIQYFKLDFDPQKARYIKVKALNTKTPYWHHAAGLPSWLFADEIIIN</sequence>
<name>A0A430K2A5_9FLAO</name>
<dbReference type="AlphaFoldDB" id="A0A430K2A5"/>
<dbReference type="InterPro" id="IPR008979">
    <property type="entry name" value="Galactose-bd-like_sf"/>
</dbReference>
<dbReference type="EMBL" id="RQPJ01000005">
    <property type="protein sequence ID" value="RTE53277.1"/>
    <property type="molecule type" value="Genomic_DNA"/>
</dbReference>
<evidence type="ECO:0000313" key="3">
    <source>
        <dbReference type="EMBL" id="RTE53277.1"/>
    </source>
</evidence>
<dbReference type="Gene3D" id="2.60.120.260">
    <property type="entry name" value="Galactose-binding domain-like"/>
    <property type="match status" value="1"/>
</dbReference>
<dbReference type="PANTHER" id="PTHR47406">
    <property type="entry name" value="COAGULATION FACTOR 5/8 TYPE, C-TERMINAL"/>
    <property type="match status" value="1"/>
</dbReference>
<gene>
    <name evidence="3" type="ORF">EHW67_09605</name>
</gene>